<sequence>MASSIMPLDKLLGEKLIDRAQRHQYRELTQIKPGTLTDFSSNSYLSLSTHPTVRADFMRRIMHRYQQSTRSPWPANRLLGSGGSRLLDGNSPLAESMEKDLATYHRAPAALFFNSAMEANTGLISTIPQREDVFIYDEFIHASMFHGMKLSKATLALSFAHNVARKPKEDEYKDLGIEETSFSSLEEALQHLLTGHGCDWFKKGNRNVFIIVEAVYSMNGDVAPLRKIVDVVEEYLPRRNGYIIVDEAHSTGLFDRGAGLVCHLGLEKHIYARVLGFGKAIDCAGGLVLCSRVVRAFLINYSRSFIYTTAMAIPSLISIQAAYTFLVGKPEEAKELIQQVQKTTLFHVSPDEPQAPIVPIFTCRPRSLARHCRASGYSVRAIVAPTVPRGTERVRVCVHASNSLDEVKGLCTAIEAWILSQLGLDEDDPDEFNSDDSYSDGGGSNGPAKKPNL</sequence>
<dbReference type="Gene3D" id="3.40.640.10">
    <property type="entry name" value="Type I PLP-dependent aspartate aminotransferase-like (Major domain)"/>
    <property type="match status" value="1"/>
</dbReference>
<evidence type="ECO:0000313" key="7">
    <source>
        <dbReference type="EMBL" id="KAK3386108.1"/>
    </source>
</evidence>
<reference evidence="7" key="1">
    <citation type="journal article" date="2023" name="Mol. Phylogenet. Evol.">
        <title>Genome-scale phylogeny and comparative genomics of the fungal order Sordariales.</title>
        <authorList>
            <person name="Hensen N."/>
            <person name="Bonometti L."/>
            <person name="Westerberg I."/>
            <person name="Brannstrom I.O."/>
            <person name="Guillou S."/>
            <person name="Cros-Aarteil S."/>
            <person name="Calhoun S."/>
            <person name="Haridas S."/>
            <person name="Kuo A."/>
            <person name="Mondo S."/>
            <person name="Pangilinan J."/>
            <person name="Riley R."/>
            <person name="LaButti K."/>
            <person name="Andreopoulos B."/>
            <person name="Lipzen A."/>
            <person name="Chen C."/>
            <person name="Yan M."/>
            <person name="Daum C."/>
            <person name="Ng V."/>
            <person name="Clum A."/>
            <person name="Steindorff A."/>
            <person name="Ohm R.A."/>
            <person name="Martin F."/>
            <person name="Silar P."/>
            <person name="Natvig D.O."/>
            <person name="Lalanne C."/>
            <person name="Gautier V."/>
            <person name="Ament-Velasquez S.L."/>
            <person name="Kruys A."/>
            <person name="Hutchinson M.I."/>
            <person name="Powell A.J."/>
            <person name="Barry K."/>
            <person name="Miller A.N."/>
            <person name="Grigoriev I.V."/>
            <person name="Debuchy R."/>
            <person name="Gladieux P."/>
            <person name="Hiltunen Thoren M."/>
            <person name="Johannesson H."/>
        </authorList>
    </citation>
    <scope>NUCLEOTIDE SEQUENCE</scope>
    <source>
        <strain evidence="7">CBS 232.78</strain>
    </source>
</reference>
<keyword evidence="3 7" id="KW-0808">Transferase</keyword>
<dbReference type="Proteomes" id="UP001285441">
    <property type="component" value="Unassembled WGS sequence"/>
</dbReference>
<evidence type="ECO:0000256" key="4">
    <source>
        <dbReference type="ARBA" id="ARBA00022898"/>
    </source>
</evidence>
<dbReference type="GO" id="GO:0009102">
    <property type="term" value="P:biotin biosynthetic process"/>
    <property type="evidence" value="ECO:0007669"/>
    <property type="project" value="TreeGrafter"/>
</dbReference>
<dbReference type="InterPro" id="IPR015421">
    <property type="entry name" value="PyrdxlP-dep_Trfase_major"/>
</dbReference>
<feature type="region of interest" description="Disordered" evidence="5">
    <location>
        <begin position="426"/>
        <end position="453"/>
    </location>
</feature>
<comment type="similarity">
    <text evidence="2">Belongs to the class-II pyridoxal-phosphate-dependent aminotransferase family. BioF subfamily.</text>
</comment>
<comment type="caution">
    <text evidence="7">The sequence shown here is derived from an EMBL/GenBank/DDBJ whole genome shotgun (WGS) entry which is preliminary data.</text>
</comment>
<keyword evidence="8" id="KW-1185">Reference proteome</keyword>
<dbReference type="InterPro" id="IPR050087">
    <property type="entry name" value="AON_synthase_class-II"/>
</dbReference>
<reference evidence="7" key="2">
    <citation type="submission" date="2023-06" db="EMBL/GenBank/DDBJ databases">
        <authorList>
            <consortium name="Lawrence Berkeley National Laboratory"/>
            <person name="Haridas S."/>
            <person name="Hensen N."/>
            <person name="Bonometti L."/>
            <person name="Westerberg I."/>
            <person name="Brannstrom I.O."/>
            <person name="Guillou S."/>
            <person name="Cros-Aarteil S."/>
            <person name="Calhoun S."/>
            <person name="Kuo A."/>
            <person name="Mondo S."/>
            <person name="Pangilinan J."/>
            <person name="Riley R."/>
            <person name="LaButti K."/>
            <person name="Andreopoulos B."/>
            <person name="Lipzen A."/>
            <person name="Chen C."/>
            <person name="Yanf M."/>
            <person name="Daum C."/>
            <person name="Ng V."/>
            <person name="Clum A."/>
            <person name="Steindorff A."/>
            <person name="Ohm R."/>
            <person name="Martin F."/>
            <person name="Silar P."/>
            <person name="Natvig D."/>
            <person name="Lalanne C."/>
            <person name="Gautier V."/>
            <person name="Ament-velasquez S.L."/>
            <person name="Kruys A."/>
            <person name="Hutchinson M.I."/>
            <person name="Powell A.J."/>
            <person name="Barry K."/>
            <person name="Miller A.N."/>
            <person name="Grigoriev I.V."/>
            <person name="Debuchy R."/>
            <person name="Gladieux P."/>
            <person name="Thoren M.H."/>
            <person name="Johannesson H."/>
        </authorList>
    </citation>
    <scope>NUCLEOTIDE SEQUENCE</scope>
    <source>
        <strain evidence="7">CBS 232.78</strain>
    </source>
</reference>
<dbReference type="EMBL" id="JAULSW010000004">
    <property type="protein sequence ID" value="KAK3386108.1"/>
    <property type="molecule type" value="Genomic_DNA"/>
</dbReference>
<feature type="compositionally biased region" description="Acidic residues" evidence="5">
    <location>
        <begin position="426"/>
        <end position="438"/>
    </location>
</feature>
<evidence type="ECO:0000256" key="2">
    <source>
        <dbReference type="ARBA" id="ARBA00010008"/>
    </source>
</evidence>
<comment type="cofactor">
    <cofactor evidence="1">
        <name>pyridoxal 5'-phosphate</name>
        <dbReference type="ChEBI" id="CHEBI:597326"/>
    </cofactor>
</comment>
<protein>
    <submittedName>
        <fullName evidence="7">Pyridoxal phosphate-dependent transferase</fullName>
    </submittedName>
</protein>
<evidence type="ECO:0000256" key="5">
    <source>
        <dbReference type="SAM" id="MobiDB-lite"/>
    </source>
</evidence>
<dbReference type="GO" id="GO:0030170">
    <property type="term" value="F:pyridoxal phosphate binding"/>
    <property type="evidence" value="ECO:0007669"/>
    <property type="project" value="InterPro"/>
</dbReference>
<dbReference type="Gene3D" id="3.90.1150.10">
    <property type="entry name" value="Aspartate Aminotransferase, domain 1"/>
    <property type="match status" value="1"/>
</dbReference>
<dbReference type="InterPro" id="IPR015422">
    <property type="entry name" value="PyrdxlP-dep_Trfase_small"/>
</dbReference>
<name>A0AAE0U052_9PEZI</name>
<proteinExistence type="inferred from homology"/>
<dbReference type="Pfam" id="PF00155">
    <property type="entry name" value="Aminotran_1_2"/>
    <property type="match status" value="1"/>
</dbReference>
<evidence type="ECO:0000259" key="6">
    <source>
        <dbReference type="Pfam" id="PF00155"/>
    </source>
</evidence>
<evidence type="ECO:0000313" key="8">
    <source>
        <dbReference type="Proteomes" id="UP001285441"/>
    </source>
</evidence>
<dbReference type="InterPro" id="IPR004839">
    <property type="entry name" value="Aminotransferase_I/II_large"/>
</dbReference>
<feature type="domain" description="Aminotransferase class I/classII large" evidence="6">
    <location>
        <begin position="37"/>
        <end position="414"/>
    </location>
</feature>
<dbReference type="PANTHER" id="PTHR13693:SF77">
    <property type="entry name" value="8-AMINO-7-OXONONANOATE SYNTHASE"/>
    <property type="match status" value="1"/>
</dbReference>
<gene>
    <name evidence="7" type="ORF">B0H63DRAFT_433959</name>
</gene>
<keyword evidence="4" id="KW-0663">Pyridoxal phosphate</keyword>
<dbReference type="AlphaFoldDB" id="A0AAE0U052"/>
<organism evidence="7 8">
    <name type="scientific">Podospora didyma</name>
    <dbReference type="NCBI Taxonomy" id="330526"/>
    <lineage>
        <taxon>Eukaryota</taxon>
        <taxon>Fungi</taxon>
        <taxon>Dikarya</taxon>
        <taxon>Ascomycota</taxon>
        <taxon>Pezizomycotina</taxon>
        <taxon>Sordariomycetes</taxon>
        <taxon>Sordariomycetidae</taxon>
        <taxon>Sordariales</taxon>
        <taxon>Podosporaceae</taxon>
        <taxon>Podospora</taxon>
    </lineage>
</organism>
<evidence type="ECO:0000256" key="1">
    <source>
        <dbReference type="ARBA" id="ARBA00001933"/>
    </source>
</evidence>
<dbReference type="GO" id="GO:0016740">
    <property type="term" value="F:transferase activity"/>
    <property type="evidence" value="ECO:0007669"/>
    <property type="project" value="UniProtKB-KW"/>
</dbReference>
<evidence type="ECO:0000256" key="3">
    <source>
        <dbReference type="ARBA" id="ARBA00022679"/>
    </source>
</evidence>
<dbReference type="SUPFAM" id="SSF53383">
    <property type="entry name" value="PLP-dependent transferases"/>
    <property type="match status" value="1"/>
</dbReference>
<accession>A0AAE0U052</accession>
<dbReference type="PANTHER" id="PTHR13693">
    <property type="entry name" value="CLASS II AMINOTRANSFERASE/8-AMINO-7-OXONONANOATE SYNTHASE"/>
    <property type="match status" value="1"/>
</dbReference>
<dbReference type="InterPro" id="IPR015424">
    <property type="entry name" value="PyrdxlP-dep_Trfase"/>
</dbReference>